<organism evidence="1 2">
    <name type="scientific">Agaricus bisporus var. burnettii</name>
    <dbReference type="NCBI Taxonomy" id="192524"/>
    <lineage>
        <taxon>Eukaryota</taxon>
        <taxon>Fungi</taxon>
        <taxon>Dikarya</taxon>
        <taxon>Basidiomycota</taxon>
        <taxon>Agaricomycotina</taxon>
        <taxon>Agaricomycetes</taxon>
        <taxon>Agaricomycetidae</taxon>
        <taxon>Agaricales</taxon>
        <taxon>Agaricineae</taxon>
        <taxon>Agaricaceae</taxon>
        <taxon>Agaricus</taxon>
    </lineage>
</organism>
<reference evidence="1 2" key="1">
    <citation type="journal article" name="Sci. Rep.">
        <title>Telomere-to-telomere assembled and centromere annotated genomes of the two main subspecies of the button mushroom Agaricus bisporus reveal especially polymorphic chromosome ends.</title>
        <authorList>
            <person name="Sonnenberg A.S.M."/>
            <person name="Sedaghat-Telgerd N."/>
            <person name="Lavrijssen B."/>
            <person name="Ohm R.A."/>
            <person name="Hendrickx P.M."/>
            <person name="Scholtmeijer K."/>
            <person name="Baars J.J.P."/>
            <person name="van Peer A."/>
        </authorList>
    </citation>
    <scope>NUCLEOTIDE SEQUENCE [LARGE SCALE GENOMIC DNA]</scope>
    <source>
        <strain evidence="1 2">H119_p4</strain>
    </source>
</reference>
<dbReference type="EMBL" id="JABXXO010000016">
    <property type="protein sequence ID" value="KAF7759716.1"/>
    <property type="molecule type" value="Genomic_DNA"/>
</dbReference>
<dbReference type="Proteomes" id="UP000629468">
    <property type="component" value="Unassembled WGS sequence"/>
</dbReference>
<dbReference type="AlphaFoldDB" id="A0A8H7EUQ6"/>
<protein>
    <submittedName>
        <fullName evidence="1">Uncharacterized protein</fullName>
    </submittedName>
</protein>
<sequence length="85" mass="10090">MSGLKIDFCVRVNTARSEGRVSLRGNKPLLVLRIPRGVSDTQREILIVKLGSLERGRTYHKPIHPDWVCFLIRFRFFYERRHRQP</sequence>
<gene>
    <name evidence="1" type="ORF">Agabi119p4_11411</name>
</gene>
<proteinExistence type="predicted"/>
<comment type="caution">
    <text evidence="1">The sequence shown here is derived from an EMBL/GenBank/DDBJ whole genome shotgun (WGS) entry which is preliminary data.</text>
</comment>
<evidence type="ECO:0000313" key="2">
    <source>
        <dbReference type="Proteomes" id="UP000629468"/>
    </source>
</evidence>
<name>A0A8H7EUQ6_AGABI</name>
<accession>A0A8H7EUQ6</accession>
<evidence type="ECO:0000313" key="1">
    <source>
        <dbReference type="EMBL" id="KAF7759716.1"/>
    </source>
</evidence>